<protein>
    <submittedName>
        <fullName evidence="4">Response regulator containing a CheY-like receiver domain and a GGDEF domain</fullName>
    </submittedName>
</protein>
<dbReference type="OrthoDB" id="505173at2"/>
<feature type="modified residue" description="4-aspartylphosphate" evidence="2">
    <location>
        <position position="325"/>
    </location>
</feature>
<dbReference type="InterPro" id="IPR025497">
    <property type="entry name" value="PatA-like_N"/>
</dbReference>
<dbReference type="KEGG" id="mic:Mic7113_1255"/>
<dbReference type="SUPFAM" id="SSF52172">
    <property type="entry name" value="CheY-like"/>
    <property type="match status" value="1"/>
</dbReference>
<dbReference type="Pfam" id="PF14332">
    <property type="entry name" value="DUF4388"/>
    <property type="match status" value="1"/>
</dbReference>
<evidence type="ECO:0000256" key="1">
    <source>
        <dbReference type="ARBA" id="ARBA00022553"/>
    </source>
</evidence>
<dbReference type="InterPro" id="IPR011006">
    <property type="entry name" value="CheY-like_superfamily"/>
</dbReference>
<evidence type="ECO:0000313" key="4">
    <source>
        <dbReference type="EMBL" id="AFZ17144.1"/>
    </source>
</evidence>
<dbReference type="PANTHER" id="PTHR44591:SF23">
    <property type="entry name" value="CHEY SUBFAMILY"/>
    <property type="match status" value="1"/>
</dbReference>
<dbReference type="Pfam" id="PF00072">
    <property type="entry name" value="Response_reg"/>
    <property type="match status" value="1"/>
</dbReference>
<name>K9WBK8_9CYAN</name>
<dbReference type="InterPro" id="IPR001789">
    <property type="entry name" value="Sig_transdc_resp-reg_receiver"/>
</dbReference>
<accession>K9WBK8</accession>
<dbReference type="AlphaFoldDB" id="K9WBK8"/>
<dbReference type="PATRIC" id="fig|1173027.3.peg.1385"/>
<dbReference type="SMART" id="SM00448">
    <property type="entry name" value="REC"/>
    <property type="match status" value="1"/>
</dbReference>
<dbReference type="InterPro" id="IPR050595">
    <property type="entry name" value="Bact_response_regulator"/>
</dbReference>
<sequence>MAVKEIPAVTPLSLFTASKQIQFLATLKRIRFSGKLVLSEPEGQQWLFFLHLGRIIYATGGTHPVRRWQRNLAFYCPQSPTLRLTLERDLARMDTTPVSMCWQYQLLSLWTQQQKITSEQAAKIIHAAIAEVLFDVAQARRATYQIHPNNSFSTPLALIDVEHAIAEVEEEWQVWRNDRVADYSPNLAPIIKQPEQLRKHTSSAAYQSLIQLLDGKHTLRDLAVHLKRDVLQLTRSFFPYIQSGLMELVSIPDLPTPVGGKVSETPSTPVVNTGGLVACVDDSPLVCQTMEKLLLAAGYRYFSVTDGMRAIATLLARKPDVIFLDLVMPNTNGYEICSQLRKLACFQDTPIVILTGNDGLVDRVRAKLVGASDFLSKPIDADIVLNTVRKHLKQGAISH</sequence>
<reference evidence="4 5" key="1">
    <citation type="submission" date="2012-06" db="EMBL/GenBank/DDBJ databases">
        <title>Finished chromosome of genome of Microcoleus sp. PCC 7113.</title>
        <authorList>
            <consortium name="US DOE Joint Genome Institute"/>
            <person name="Gugger M."/>
            <person name="Coursin T."/>
            <person name="Rippka R."/>
            <person name="Tandeau De Marsac N."/>
            <person name="Huntemann M."/>
            <person name="Wei C.-L."/>
            <person name="Han J."/>
            <person name="Detter J.C."/>
            <person name="Han C."/>
            <person name="Tapia R."/>
            <person name="Chen A."/>
            <person name="Kyrpides N."/>
            <person name="Mavromatis K."/>
            <person name="Markowitz V."/>
            <person name="Szeto E."/>
            <person name="Ivanova N."/>
            <person name="Pagani I."/>
            <person name="Pati A."/>
            <person name="Goodwin L."/>
            <person name="Nordberg H.P."/>
            <person name="Cantor M.N."/>
            <person name="Hua S.X."/>
            <person name="Woyke T."/>
            <person name="Kerfeld C.A."/>
        </authorList>
    </citation>
    <scope>NUCLEOTIDE SEQUENCE [LARGE SCALE GENOMIC DNA]</scope>
    <source>
        <strain evidence="4 5">PCC 7113</strain>
    </source>
</reference>
<evidence type="ECO:0000313" key="5">
    <source>
        <dbReference type="Proteomes" id="UP000010471"/>
    </source>
</evidence>
<dbReference type="PROSITE" id="PS50110">
    <property type="entry name" value="RESPONSE_REGULATORY"/>
    <property type="match status" value="1"/>
</dbReference>
<dbReference type="RefSeq" id="WP_015181304.1">
    <property type="nucleotide sequence ID" value="NC_019738.1"/>
</dbReference>
<keyword evidence="5" id="KW-1185">Reference proteome</keyword>
<dbReference type="PANTHER" id="PTHR44591">
    <property type="entry name" value="STRESS RESPONSE REGULATOR PROTEIN 1"/>
    <property type="match status" value="1"/>
</dbReference>
<dbReference type="eggNOG" id="COG3706">
    <property type="taxonomic scope" value="Bacteria"/>
</dbReference>
<gene>
    <name evidence="4" type="ORF">Mic7113_1255</name>
</gene>
<feature type="domain" description="Response regulatory" evidence="3">
    <location>
        <begin position="276"/>
        <end position="392"/>
    </location>
</feature>
<dbReference type="Proteomes" id="UP000010471">
    <property type="component" value="Chromosome"/>
</dbReference>
<dbReference type="HOGENOM" id="CLU_031371_0_0_3"/>
<evidence type="ECO:0000256" key="2">
    <source>
        <dbReference type="PROSITE-ProRule" id="PRU00169"/>
    </source>
</evidence>
<proteinExistence type="predicted"/>
<dbReference type="GO" id="GO:0000160">
    <property type="term" value="P:phosphorelay signal transduction system"/>
    <property type="evidence" value="ECO:0007669"/>
    <property type="project" value="InterPro"/>
</dbReference>
<dbReference type="PIRSF" id="PIRSF005897">
    <property type="entry name" value="RR_PatA"/>
    <property type="match status" value="1"/>
</dbReference>
<organism evidence="4 5">
    <name type="scientific">Allocoleopsis franciscana PCC 7113</name>
    <dbReference type="NCBI Taxonomy" id="1173027"/>
    <lineage>
        <taxon>Bacteria</taxon>
        <taxon>Bacillati</taxon>
        <taxon>Cyanobacteriota</taxon>
        <taxon>Cyanophyceae</taxon>
        <taxon>Coleofasciculales</taxon>
        <taxon>Coleofasciculaceae</taxon>
        <taxon>Allocoleopsis</taxon>
        <taxon>Allocoleopsis franciscana</taxon>
    </lineage>
</organism>
<evidence type="ECO:0000259" key="3">
    <source>
        <dbReference type="PROSITE" id="PS50110"/>
    </source>
</evidence>
<dbReference type="InterPro" id="IPR024186">
    <property type="entry name" value="Sig_transdc_resp-reg_PatA"/>
</dbReference>
<dbReference type="Gene3D" id="3.40.50.2300">
    <property type="match status" value="1"/>
</dbReference>
<dbReference type="STRING" id="1173027.Mic7113_1255"/>
<keyword evidence="1 2" id="KW-0597">Phosphoprotein</keyword>
<dbReference type="EMBL" id="CP003630">
    <property type="protein sequence ID" value="AFZ17144.1"/>
    <property type="molecule type" value="Genomic_DNA"/>
</dbReference>